<evidence type="ECO:0000313" key="7">
    <source>
        <dbReference type="Proteomes" id="UP000245609"/>
    </source>
</evidence>
<gene>
    <name evidence="6" type="ORF">BB560_004818</name>
</gene>
<dbReference type="InterPro" id="IPR016024">
    <property type="entry name" value="ARM-type_fold"/>
</dbReference>
<accession>A0A2T9Z867</accession>
<dbReference type="EMBL" id="MBFS01001641">
    <property type="protein sequence ID" value="PVV00789.1"/>
    <property type="molecule type" value="Genomic_DNA"/>
</dbReference>
<evidence type="ECO:0000259" key="5">
    <source>
        <dbReference type="Pfam" id="PF08167"/>
    </source>
</evidence>
<dbReference type="PANTHER" id="PTHR34105">
    <property type="entry name" value="PROLINE-, GLUTAMIC ACID- AND LEUCINE-RICH PROTEIN 1"/>
    <property type="match status" value="1"/>
</dbReference>
<sequence length="348" mass="39331">MTTRLIQARTKLEFLLDEYLSNEKKVQEELPFILESIIFSNLLVPSLGSNTSNQGRTLQKPSNLNNIIQNSSRDSEAHFSKEIKEFVKVSDKWASRITALLLSRDPKTRFSAILILKQTSEQSIPILKPEMKKTQKVAIITLLSIYKLANQYTDLERDIIIPSVPKFCNSLLLLLKEDVQLIQYITDGLIWTARTYPTQMKSVSQKAITALLEFISGQRVSYSPEVVSLASKCIAVFCVESKDSQNSNSWNEVFNKTLRTIDVILNNIYDSAEQTLKTDPKSTFSVNLPDSTDYTNYISLQTNRCISFTELLIAMLSVKSKNLLTIPVHEIIHIVNKLSSISSGTKVL</sequence>
<dbReference type="SUPFAM" id="SSF48371">
    <property type="entry name" value="ARM repeat"/>
    <property type="match status" value="1"/>
</dbReference>
<comment type="similarity">
    <text evidence="2">Belongs to the RIX1/PELP1 family.</text>
</comment>
<keyword evidence="7" id="KW-1185">Reference proteome</keyword>
<protein>
    <recommendedName>
        <fullName evidence="3">Pre-rRNA-processing protein RIX1</fullName>
    </recommendedName>
</protein>
<dbReference type="OrthoDB" id="20900at2759"/>
<evidence type="ECO:0000256" key="1">
    <source>
        <dbReference type="ARBA" id="ARBA00004123"/>
    </source>
</evidence>
<evidence type="ECO:0000256" key="4">
    <source>
        <dbReference type="ARBA" id="ARBA00023242"/>
    </source>
</evidence>
<dbReference type="PANTHER" id="PTHR34105:SF1">
    <property type="entry name" value="PROLINE-, GLUTAMIC ACID- AND LEUCINE-RICH PROTEIN 1"/>
    <property type="match status" value="1"/>
</dbReference>
<keyword evidence="4" id="KW-0539">Nucleus</keyword>
<dbReference type="Proteomes" id="UP000245609">
    <property type="component" value="Unassembled WGS sequence"/>
</dbReference>
<reference evidence="6 7" key="1">
    <citation type="journal article" date="2018" name="MBio">
        <title>Comparative Genomics Reveals the Core Gene Toolbox for the Fungus-Insect Symbiosis.</title>
        <authorList>
            <person name="Wang Y."/>
            <person name="Stata M."/>
            <person name="Wang W."/>
            <person name="Stajich J.E."/>
            <person name="White M.M."/>
            <person name="Moncalvo J.M."/>
        </authorList>
    </citation>
    <scope>NUCLEOTIDE SEQUENCE [LARGE SCALE GENOMIC DNA]</scope>
    <source>
        <strain evidence="6 7">SC-DP-2</strain>
    </source>
</reference>
<dbReference type="Pfam" id="PF08167">
    <property type="entry name" value="RIX1"/>
    <property type="match status" value="1"/>
</dbReference>
<dbReference type="STRING" id="133381.A0A2T9Z867"/>
<evidence type="ECO:0000313" key="6">
    <source>
        <dbReference type="EMBL" id="PVV00789.1"/>
    </source>
</evidence>
<comment type="subcellular location">
    <subcellularLocation>
        <location evidence="1">Nucleus</location>
    </subcellularLocation>
</comment>
<name>A0A2T9Z867_9FUNG</name>
<dbReference type="GO" id="GO:0006364">
    <property type="term" value="P:rRNA processing"/>
    <property type="evidence" value="ECO:0007669"/>
    <property type="project" value="TreeGrafter"/>
</dbReference>
<dbReference type="InterPro" id="IPR012583">
    <property type="entry name" value="RIX1_N"/>
</dbReference>
<dbReference type="AlphaFoldDB" id="A0A2T9Z867"/>
<evidence type="ECO:0000256" key="3">
    <source>
        <dbReference type="ARBA" id="ARBA00021502"/>
    </source>
</evidence>
<dbReference type="GO" id="GO:0005634">
    <property type="term" value="C:nucleus"/>
    <property type="evidence" value="ECO:0007669"/>
    <property type="project" value="UniProtKB-SubCell"/>
</dbReference>
<proteinExistence type="inferred from homology"/>
<evidence type="ECO:0000256" key="2">
    <source>
        <dbReference type="ARBA" id="ARBA00010511"/>
    </source>
</evidence>
<comment type="caution">
    <text evidence="6">The sequence shown here is derived from an EMBL/GenBank/DDBJ whole genome shotgun (WGS) entry which is preliminary data.</text>
</comment>
<feature type="domain" description="Pre-rRNA-processing protein RIX1 N-terminal" evidence="5">
    <location>
        <begin position="17"/>
        <end position="220"/>
    </location>
</feature>
<organism evidence="6 7">
    <name type="scientific">Smittium megazygosporum</name>
    <dbReference type="NCBI Taxonomy" id="133381"/>
    <lineage>
        <taxon>Eukaryota</taxon>
        <taxon>Fungi</taxon>
        <taxon>Fungi incertae sedis</taxon>
        <taxon>Zoopagomycota</taxon>
        <taxon>Kickxellomycotina</taxon>
        <taxon>Harpellomycetes</taxon>
        <taxon>Harpellales</taxon>
        <taxon>Legeriomycetaceae</taxon>
        <taxon>Smittium</taxon>
    </lineage>
</organism>